<evidence type="ECO:0000256" key="1">
    <source>
        <dbReference type="ARBA" id="ARBA00004123"/>
    </source>
</evidence>
<keyword evidence="5" id="KW-0539">Nucleus</keyword>
<dbReference type="AlphaFoldDB" id="A0A9J6ASB2"/>
<evidence type="ECO:0000256" key="3">
    <source>
        <dbReference type="ARBA" id="ARBA00023125"/>
    </source>
</evidence>
<keyword evidence="2" id="KW-0805">Transcription regulation</keyword>
<reference evidence="7 8" key="1">
    <citation type="submission" date="2020-09" db="EMBL/GenBank/DDBJ databases">
        <title>De no assembly of potato wild relative species, Solanum commersonii.</title>
        <authorList>
            <person name="Cho K."/>
        </authorList>
    </citation>
    <scope>NUCLEOTIDE SEQUENCE [LARGE SCALE GENOMIC DNA]</scope>
    <source>
        <strain evidence="7">LZ3.2</strain>
        <tissue evidence="7">Leaf</tissue>
    </source>
</reference>
<accession>A0A9J6ASB2</accession>
<comment type="caution">
    <text evidence="7">The sequence shown here is derived from an EMBL/GenBank/DDBJ whole genome shotgun (WGS) entry which is preliminary data.</text>
</comment>
<dbReference type="InterPro" id="IPR001471">
    <property type="entry name" value="AP2/ERF_dom"/>
</dbReference>
<dbReference type="PANTHER" id="PTHR31190">
    <property type="entry name" value="DNA-BINDING DOMAIN"/>
    <property type="match status" value="1"/>
</dbReference>
<dbReference type="Proteomes" id="UP000824120">
    <property type="component" value="Chromosome 2"/>
</dbReference>
<comment type="subcellular location">
    <subcellularLocation>
        <location evidence="1">Nucleus</location>
    </subcellularLocation>
</comment>
<name>A0A9J6ASB2_SOLCO</name>
<evidence type="ECO:0000256" key="4">
    <source>
        <dbReference type="ARBA" id="ARBA00023163"/>
    </source>
</evidence>
<dbReference type="OrthoDB" id="1269024at2759"/>
<dbReference type="PANTHER" id="PTHR31190:SF129">
    <property type="entry name" value="ETHYLENE RESPONSE FACTOR 189"/>
    <property type="match status" value="1"/>
</dbReference>
<dbReference type="InterPro" id="IPR044808">
    <property type="entry name" value="ERF_plant"/>
</dbReference>
<evidence type="ECO:0000256" key="2">
    <source>
        <dbReference type="ARBA" id="ARBA00023015"/>
    </source>
</evidence>
<evidence type="ECO:0000256" key="5">
    <source>
        <dbReference type="ARBA" id="ARBA00023242"/>
    </source>
</evidence>
<protein>
    <recommendedName>
        <fullName evidence="6">AP2/ERF domain-containing protein</fullName>
    </recommendedName>
</protein>
<keyword evidence="3" id="KW-0238">DNA-binding</keyword>
<keyword evidence="4" id="KW-0804">Transcription</keyword>
<dbReference type="GO" id="GO:0003677">
    <property type="term" value="F:DNA binding"/>
    <property type="evidence" value="ECO:0007669"/>
    <property type="project" value="UniProtKB-KW"/>
</dbReference>
<feature type="domain" description="AP2/ERF" evidence="6">
    <location>
        <begin position="81"/>
        <end position="114"/>
    </location>
</feature>
<dbReference type="EMBL" id="JACXVP010000002">
    <property type="protein sequence ID" value="KAG5627015.1"/>
    <property type="molecule type" value="Genomic_DNA"/>
</dbReference>
<dbReference type="InterPro" id="IPR036955">
    <property type="entry name" value="AP2/ERF_dom_sf"/>
</dbReference>
<evidence type="ECO:0000313" key="7">
    <source>
        <dbReference type="EMBL" id="KAG5627015.1"/>
    </source>
</evidence>
<dbReference type="InterPro" id="IPR016177">
    <property type="entry name" value="DNA-bd_dom_sf"/>
</dbReference>
<dbReference type="Gene3D" id="3.30.730.10">
    <property type="entry name" value="AP2/ERF domain"/>
    <property type="match status" value="1"/>
</dbReference>
<keyword evidence="8" id="KW-1185">Reference proteome</keyword>
<organism evidence="7 8">
    <name type="scientific">Solanum commersonii</name>
    <name type="common">Commerson's wild potato</name>
    <name type="synonym">Commerson's nightshade</name>
    <dbReference type="NCBI Taxonomy" id="4109"/>
    <lineage>
        <taxon>Eukaryota</taxon>
        <taxon>Viridiplantae</taxon>
        <taxon>Streptophyta</taxon>
        <taxon>Embryophyta</taxon>
        <taxon>Tracheophyta</taxon>
        <taxon>Spermatophyta</taxon>
        <taxon>Magnoliopsida</taxon>
        <taxon>eudicotyledons</taxon>
        <taxon>Gunneridae</taxon>
        <taxon>Pentapetalae</taxon>
        <taxon>asterids</taxon>
        <taxon>lamiids</taxon>
        <taxon>Solanales</taxon>
        <taxon>Solanaceae</taxon>
        <taxon>Solanoideae</taxon>
        <taxon>Solaneae</taxon>
        <taxon>Solanum</taxon>
    </lineage>
</organism>
<dbReference type="SUPFAM" id="SSF54171">
    <property type="entry name" value="DNA-binding domain"/>
    <property type="match status" value="1"/>
</dbReference>
<dbReference type="PROSITE" id="PS51032">
    <property type="entry name" value="AP2_ERF"/>
    <property type="match status" value="1"/>
</dbReference>
<evidence type="ECO:0000313" key="8">
    <source>
        <dbReference type="Proteomes" id="UP000824120"/>
    </source>
</evidence>
<dbReference type="GO" id="GO:0003700">
    <property type="term" value="F:DNA-binding transcription factor activity"/>
    <property type="evidence" value="ECO:0007669"/>
    <property type="project" value="InterPro"/>
</dbReference>
<dbReference type="GO" id="GO:0009873">
    <property type="term" value="P:ethylene-activated signaling pathway"/>
    <property type="evidence" value="ECO:0007669"/>
    <property type="project" value="InterPro"/>
</dbReference>
<proteinExistence type="predicted"/>
<sequence length="114" mass="13311">MNPVDDEKFSSDFDLLESMKQYLQNDFDFSEFFSPSSNVELPNSPTSSFGSVDKTPTKDQTRGLVVARVEHHHALEDDWRRYIGVRRRQWGTFAAEIRDPNRKGAMLWLGTYYE</sequence>
<evidence type="ECO:0000259" key="6">
    <source>
        <dbReference type="PROSITE" id="PS51032"/>
    </source>
</evidence>
<dbReference type="GO" id="GO:0005634">
    <property type="term" value="C:nucleus"/>
    <property type="evidence" value="ECO:0007669"/>
    <property type="project" value="UniProtKB-SubCell"/>
</dbReference>
<gene>
    <name evidence="7" type="ORF">H5410_012233</name>
</gene>